<dbReference type="RefSeq" id="WP_162663916.1">
    <property type="nucleotide sequence ID" value="NZ_CP048020.1"/>
</dbReference>
<organism evidence="1 2">
    <name type="scientific">Treponema vincentii</name>
    <dbReference type="NCBI Taxonomy" id="69710"/>
    <lineage>
        <taxon>Bacteria</taxon>
        <taxon>Pseudomonadati</taxon>
        <taxon>Spirochaetota</taxon>
        <taxon>Spirochaetia</taxon>
        <taxon>Spirochaetales</taxon>
        <taxon>Treponemataceae</taxon>
        <taxon>Treponema</taxon>
    </lineage>
</organism>
<dbReference type="GO" id="GO:0008998">
    <property type="term" value="F:ribonucleoside-triphosphate reductase (thioredoxin) activity"/>
    <property type="evidence" value="ECO:0007669"/>
    <property type="project" value="InterPro"/>
</dbReference>
<dbReference type="GO" id="GO:0006260">
    <property type="term" value="P:DNA replication"/>
    <property type="evidence" value="ECO:0007669"/>
    <property type="project" value="InterPro"/>
</dbReference>
<accession>A0A6P1Y1J2</accession>
<dbReference type="Pfam" id="PF13597">
    <property type="entry name" value="NRDD"/>
    <property type="match status" value="1"/>
</dbReference>
<sequence length="59" mass="6846">MNEKPLDKEIASIKAAMNSPDLCKGTASTYTRVSGYFRPVRDWCEGKAQEYRERKEYII</sequence>
<dbReference type="AlphaFoldDB" id="A0A6P1Y1J2"/>
<protein>
    <submittedName>
        <fullName evidence="1">Uncharacterized protein</fullName>
    </submittedName>
</protein>
<dbReference type="InterPro" id="IPR012833">
    <property type="entry name" value="NrdD"/>
</dbReference>
<evidence type="ECO:0000313" key="1">
    <source>
        <dbReference type="EMBL" id="QHX43601.1"/>
    </source>
</evidence>
<dbReference type="Proteomes" id="UP000464374">
    <property type="component" value="Chromosome"/>
</dbReference>
<evidence type="ECO:0000313" key="2">
    <source>
        <dbReference type="Proteomes" id="UP000464374"/>
    </source>
</evidence>
<reference evidence="1 2" key="1">
    <citation type="submission" date="2020-01" db="EMBL/GenBank/DDBJ databases">
        <title>Complete genome sequence of a human oral phylogroup 1 Treponema sp. strain ATCC 700766, originally isolated from periodontitis dental plaque.</title>
        <authorList>
            <person name="Chan Y."/>
            <person name="Huo Y.-B."/>
            <person name="Yu X.-L."/>
            <person name="Zeng H."/>
            <person name="Leung W.-K."/>
            <person name="Watt R.M."/>
        </authorList>
    </citation>
    <scope>NUCLEOTIDE SEQUENCE [LARGE SCALE GENOMIC DNA]</scope>
    <source>
        <strain evidence="1 2">OMZ 804</strain>
    </source>
</reference>
<dbReference type="EMBL" id="CP048020">
    <property type="protein sequence ID" value="QHX43601.1"/>
    <property type="molecule type" value="Genomic_DNA"/>
</dbReference>
<name>A0A6P1Y1J2_9SPIR</name>
<dbReference type="KEGG" id="trz:GWP43_09320"/>
<proteinExistence type="predicted"/>
<gene>
    <name evidence="1" type="ORF">GWP43_09320</name>
</gene>